<feature type="compositionally biased region" description="Polar residues" evidence="9">
    <location>
        <begin position="653"/>
        <end position="664"/>
    </location>
</feature>
<feature type="transmembrane region" description="Helical" evidence="8">
    <location>
        <begin position="312"/>
        <end position="332"/>
    </location>
</feature>
<keyword evidence="5 8" id="KW-1133">Transmembrane helix</keyword>
<keyword evidence="7 8" id="KW-0924">Ammonia transport</keyword>
<dbReference type="PANTHER" id="PTHR43029:SF10">
    <property type="entry name" value="AMMONIUM TRANSPORTER MEP2"/>
    <property type="match status" value="1"/>
</dbReference>
<dbReference type="Proteomes" id="UP000095009">
    <property type="component" value="Unassembled WGS sequence"/>
</dbReference>
<feature type="transmembrane region" description="Helical" evidence="8">
    <location>
        <begin position="31"/>
        <end position="55"/>
    </location>
</feature>
<keyword evidence="6 8" id="KW-0472">Membrane</keyword>
<dbReference type="EMBL" id="KV454407">
    <property type="protein sequence ID" value="ODQ67087.1"/>
    <property type="molecule type" value="Genomic_DNA"/>
</dbReference>
<dbReference type="Pfam" id="PF00909">
    <property type="entry name" value="Ammonium_transp"/>
    <property type="match status" value="1"/>
</dbReference>
<dbReference type="GO" id="GO:0008519">
    <property type="term" value="F:ammonium channel activity"/>
    <property type="evidence" value="ECO:0007669"/>
    <property type="project" value="InterPro"/>
</dbReference>
<keyword evidence="4 8" id="KW-0812">Transmembrane</keyword>
<evidence type="ECO:0000256" key="7">
    <source>
        <dbReference type="ARBA" id="ARBA00023177"/>
    </source>
</evidence>
<feature type="transmembrane region" description="Helical" evidence="8">
    <location>
        <begin position="156"/>
        <end position="176"/>
    </location>
</feature>
<feature type="transmembrane region" description="Helical" evidence="8">
    <location>
        <begin position="344"/>
        <end position="370"/>
    </location>
</feature>
<comment type="subcellular location">
    <subcellularLocation>
        <location evidence="8">Cell membrane</location>
        <topology evidence="8">Multi-pass membrane protein</topology>
    </subcellularLocation>
    <subcellularLocation>
        <location evidence="1">Membrane</location>
        <topology evidence="1">Multi-pass membrane protein</topology>
    </subcellularLocation>
</comment>
<evidence type="ECO:0000256" key="5">
    <source>
        <dbReference type="ARBA" id="ARBA00022989"/>
    </source>
</evidence>
<feature type="transmembrane region" description="Helical" evidence="8">
    <location>
        <begin position="62"/>
        <end position="82"/>
    </location>
</feature>
<evidence type="ECO:0000256" key="9">
    <source>
        <dbReference type="SAM" id="MobiDB-lite"/>
    </source>
</evidence>
<dbReference type="InterPro" id="IPR001905">
    <property type="entry name" value="Ammonium_transpt"/>
</dbReference>
<evidence type="ECO:0000256" key="8">
    <source>
        <dbReference type="RuleBase" id="RU362002"/>
    </source>
</evidence>
<proteinExistence type="inferred from homology"/>
<feature type="transmembrane region" description="Helical" evidence="8">
    <location>
        <begin position="131"/>
        <end position="149"/>
    </location>
</feature>
<feature type="transmembrane region" description="Helical" evidence="8">
    <location>
        <begin position="390"/>
        <end position="418"/>
    </location>
</feature>
<dbReference type="OrthoDB" id="534912at2759"/>
<evidence type="ECO:0000259" key="10">
    <source>
        <dbReference type="Pfam" id="PF00909"/>
    </source>
</evidence>
<keyword evidence="3 8" id="KW-0813">Transport</keyword>
<name>A0A1E3PQH0_9ASCO</name>
<dbReference type="InterPro" id="IPR024041">
    <property type="entry name" value="NH4_transpt_AmtB-like_dom"/>
</dbReference>
<evidence type="ECO:0000256" key="3">
    <source>
        <dbReference type="ARBA" id="ARBA00022448"/>
    </source>
</evidence>
<evidence type="ECO:0000313" key="11">
    <source>
        <dbReference type="EMBL" id="ODQ67087.1"/>
    </source>
</evidence>
<evidence type="ECO:0000256" key="4">
    <source>
        <dbReference type="ARBA" id="ARBA00022692"/>
    </source>
</evidence>
<dbReference type="InterPro" id="IPR018047">
    <property type="entry name" value="Ammonium_transpt_CS"/>
</dbReference>
<dbReference type="GO" id="GO:0005886">
    <property type="term" value="C:plasma membrane"/>
    <property type="evidence" value="ECO:0007669"/>
    <property type="project" value="UniProtKB-SubCell"/>
</dbReference>
<dbReference type="STRING" id="857566.A0A1E3PQH0"/>
<feature type="transmembrane region" description="Helical" evidence="8">
    <location>
        <begin position="260"/>
        <end position="280"/>
    </location>
</feature>
<dbReference type="NCBIfam" id="TIGR00836">
    <property type="entry name" value="amt"/>
    <property type="match status" value="1"/>
</dbReference>
<feature type="transmembrane region" description="Helical" evidence="8">
    <location>
        <begin position="196"/>
        <end position="214"/>
    </location>
</feature>
<dbReference type="AlphaFoldDB" id="A0A1E3PQH0"/>
<keyword evidence="12" id="KW-1185">Reference proteome</keyword>
<dbReference type="Gene3D" id="1.10.3430.10">
    <property type="entry name" value="Ammonium transporter AmtB like domains"/>
    <property type="match status" value="1"/>
</dbReference>
<dbReference type="PANTHER" id="PTHR43029">
    <property type="entry name" value="AMMONIUM TRANSPORTER MEP2"/>
    <property type="match status" value="1"/>
</dbReference>
<evidence type="ECO:0000313" key="12">
    <source>
        <dbReference type="Proteomes" id="UP000095009"/>
    </source>
</evidence>
<gene>
    <name evidence="11" type="ORF">NADFUDRAFT_49530</name>
</gene>
<dbReference type="SUPFAM" id="SSF111352">
    <property type="entry name" value="Ammonium transporter"/>
    <property type="match status" value="1"/>
</dbReference>
<evidence type="ECO:0000256" key="1">
    <source>
        <dbReference type="ARBA" id="ARBA00004141"/>
    </source>
</evidence>
<feature type="transmembrane region" description="Helical" evidence="8">
    <location>
        <begin position="226"/>
        <end position="248"/>
    </location>
</feature>
<comment type="similarity">
    <text evidence="2 8">Belongs to the ammonia transporter channel (TC 1.A.11.2) family.</text>
</comment>
<dbReference type="PROSITE" id="PS01219">
    <property type="entry name" value="AMMONIUM_TRANSP"/>
    <property type="match status" value="1"/>
</dbReference>
<feature type="domain" description="Ammonium transporter AmtB-like" evidence="10">
    <location>
        <begin position="33"/>
        <end position="444"/>
    </location>
</feature>
<organism evidence="11 12">
    <name type="scientific">Nadsonia fulvescens var. elongata DSM 6958</name>
    <dbReference type="NCBI Taxonomy" id="857566"/>
    <lineage>
        <taxon>Eukaryota</taxon>
        <taxon>Fungi</taxon>
        <taxon>Dikarya</taxon>
        <taxon>Ascomycota</taxon>
        <taxon>Saccharomycotina</taxon>
        <taxon>Dipodascomycetes</taxon>
        <taxon>Dipodascales</taxon>
        <taxon>Dipodascales incertae sedis</taxon>
        <taxon>Nadsonia</taxon>
    </lineage>
</organism>
<sequence>MATLDLISRALTLAVTAVENDSDSDYDTTSIGFMLLCSSLIMLMSPGIGLFYAGFTRRKNALNLIGITLMAGAVVFLEWFFWGYSLAFSSTSSSHYMGDFHNAGLRHLVSASTWANVDTTNSVHIPELVNFVFQGTFAVITATIFVGSIAERGRPLPALVFTFVWTTVVYNAIVYWSWNPNGWISRLGTLDFAGGTAVHVSSGFAALAYSWFLGKREGFGTLSLNPIPHNIVLVVLGTVILSIGWLGFNMGASYQPTLRAVYVAVNTLLAGSIGGITWCILDYRLEYKWSIIGFCSGIICGLVAITPGSGFVPAWAALIISVLTTLCCNFATKLKYYVGIDDCLDIFAVHGVGGIIGMFLTGIFASAKIAALDGHTVIKGGWVNQNYIQLGYQLAECITGAAFSFTLSCAILVIMNWIPGLQLRVSKKDEEDGLDISQHGDYAYDYVEDEPEFVPRVQSTAIATAAAMVMASPSFNTHSFAPDSNSNLFNSHHPTPPAPLSPPVNAISKPGLIPFNFHANPDYTVDATSGSIPTTKDIDDGSLSYLDHAMNISHSDNTSRTSEVILGQMADTYEMQDLDRSRCNEDKNRPQLNPLSTEISMTPMFMLNESKEYVMKSMGYNMESMGYVEEFESMGFGDDNSAVDPIEPDNVKNDNQVTSDTASRLSHEGGLLSREN</sequence>
<protein>
    <recommendedName>
        <fullName evidence="8">Ammonium transporter</fullName>
    </recommendedName>
</protein>
<reference evidence="11 12" key="1">
    <citation type="journal article" date="2016" name="Proc. Natl. Acad. Sci. U.S.A.">
        <title>Comparative genomics of biotechnologically important yeasts.</title>
        <authorList>
            <person name="Riley R."/>
            <person name="Haridas S."/>
            <person name="Wolfe K.H."/>
            <person name="Lopes M.R."/>
            <person name="Hittinger C.T."/>
            <person name="Goeker M."/>
            <person name="Salamov A.A."/>
            <person name="Wisecaver J.H."/>
            <person name="Long T.M."/>
            <person name="Calvey C.H."/>
            <person name="Aerts A.L."/>
            <person name="Barry K.W."/>
            <person name="Choi C."/>
            <person name="Clum A."/>
            <person name="Coughlan A.Y."/>
            <person name="Deshpande S."/>
            <person name="Douglass A.P."/>
            <person name="Hanson S.J."/>
            <person name="Klenk H.-P."/>
            <person name="LaButti K.M."/>
            <person name="Lapidus A."/>
            <person name="Lindquist E.A."/>
            <person name="Lipzen A.M."/>
            <person name="Meier-Kolthoff J.P."/>
            <person name="Ohm R.A."/>
            <person name="Otillar R.P."/>
            <person name="Pangilinan J.L."/>
            <person name="Peng Y."/>
            <person name="Rokas A."/>
            <person name="Rosa C.A."/>
            <person name="Scheuner C."/>
            <person name="Sibirny A.A."/>
            <person name="Slot J.C."/>
            <person name="Stielow J.B."/>
            <person name="Sun H."/>
            <person name="Kurtzman C.P."/>
            <person name="Blackwell M."/>
            <person name="Grigoriev I.V."/>
            <person name="Jeffries T.W."/>
        </authorList>
    </citation>
    <scope>NUCLEOTIDE SEQUENCE [LARGE SCALE GENOMIC DNA]</scope>
    <source>
        <strain evidence="11 12">DSM 6958</strain>
    </source>
</reference>
<accession>A0A1E3PQH0</accession>
<evidence type="ECO:0000256" key="6">
    <source>
        <dbReference type="ARBA" id="ARBA00023136"/>
    </source>
</evidence>
<feature type="transmembrane region" description="Helical" evidence="8">
    <location>
        <begin position="287"/>
        <end position="306"/>
    </location>
</feature>
<dbReference type="InterPro" id="IPR029020">
    <property type="entry name" value="Ammonium/urea_transptr"/>
</dbReference>
<evidence type="ECO:0000256" key="2">
    <source>
        <dbReference type="ARBA" id="ARBA00005887"/>
    </source>
</evidence>
<feature type="region of interest" description="Disordered" evidence="9">
    <location>
        <begin position="637"/>
        <end position="676"/>
    </location>
</feature>